<evidence type="ECO:0000256" key="3">
    <source>
        <dbReference type="ARBA" id="ARBA00023125"/>
    </source>
</evidence>
<evidence type="ECO:0000313" key="9">
    <source>
        <dbReference type="Proteomes" id="UP000427906"/>
    </source>
</evidence>
<evidence type="ECO:0000313" key="8">
    <source>
        <dbReference type="EMBL" id="BBO66607.1"/>
    </source>
</evidence>
<reference evidence="8 9" key="1">
    <citation type="submission" date="2019-11" db="EMBL/GenBank/DDBJ databases">
        <title>Comparative genomics of hydrocarbon-degrading Desulfosarcina strains.</title>
        <authorList>
            <person name="Watanabe M."/>
            <person name="Kojima H."/>
            <person name="Fukui M."/>
        </authorList>
    </citation>
    <scope>NUCLEOTIDE SEQUENCE [LARGE SCALE GENOMIC DNA]</scope>
    <source>
        <strain evidence="8 9">PL12</strain>
    </source>
</reference>
<dbReference type="KEGG" id="dalk:DSCA_05370"/>
<evidence type="ECO:0000259" key="6">
    <source>
        <dbReference type="PROSITE" id="PS51898"/>
    </source>
</evidence>
<protein>
    <submittedName>
        <fullName evidence="8">Integron integrase</fullName>
    </submittedName>
</protein>
<dbReference type="Gene3D" id="1.10.150.130">
    <property type="match status" value="1"/>
</dbReference>
<dbReference type="InterPro" id="IPR044068">
    <property type="entry name" value="CB"/>
</dbReference>
<evidence type="ECO:0000259" key="7">
    <source>
        <dbReference type="PROSITE" id="PS51900"/>
    </source>
</evidence>
<dbReference type="InterPro" id="IPR004107">
    <property type="entry name" value="Integrase_SAM-like_N"/>
</dbReference>
<proteinExistence type="inferred from homology"/>
<dbReference type="GO" id="GO:0003677">
    <property type="term" value="F:DNA binding"/>
    <property type="evidence" value="ECO:0007669"/>
    <property type="project" value="UniProtKB-UniRule"/>
</dbReference>
<dbReference type="Gene3D" id="1.10.443.10">
    <property type="entry name" value="Intergrase catalytic core"/>
    <property type="match status" value="1"/>
</dbReference>
<dbReference type="InterPro" id="IPR050090">
    <property type="entry name" value="Tyrosine_recombinase_XerCD"/>
</dbReference>
<dbReference type="InterPro" id="IPR011010">
    <property type="entry name" value="DNA_brk_join_enz"/>
</dbReference>
<keyword evidence="2" id="KW-0229">DNA integration</keyword>
<dbReference type="EMBL" id="AP021874">
    <property type="protein sequence ID" value="BBO66607.1"/>
    <property type="molecule type" value="Genomic_DNA"/>
</dbReference>
<dbReference type="Proteomes" id="UP000427906">
    <property type="component" value="Chromosome"/>
</dbReference>
<organism evidence="8 9">
    <name type="scientific">Desulfosarcina alkanivorans</name>
    <dbReference type="NCBI Taxonomy" id="571177"/>
    <lineage>
        <taxon>Bacteria</taxon>
        <taxon>Pseudomonadati</taxon>
        <taxon>Thermodesulfobacteriota</taxon>
        <taxon>Desulfobacteria</taxon>
        <taxon>Desulfobacterales</taxon>
        <taxon>Desulfosarcinaceae</taxon>
        <taxon>Desulfosarcina</taxon>
    </lineage>
</organism>
<accession>A0A5K7YPR7</accession>
<dbReference type="InterPro" id="IPR002104">
    <property type="entry name" value="Integrase_catalytic"/>
</dbReference>
<name>A0A5K7YPR7_9BACT</name>
<dbReference type="PROSITE" id="PS51900">
    <property type="entry name" value="CB"/>
    <property type="match status" value="1"/>
</dbReference>
<feature type="domain" description="Tyr recombinase" evidence="6">
    <location>
        <begin position="112"/>
        <end position="325"/>
    </location>
</feature>
<feature type="domain" description="Core-binding (CB)" evidence="7">
    <location>
        <begin position="13"/>
        <end position="94"/>
    </location>
</feature>
<keyword evidence="4" id="KW-0233">DNA recombination</keyword>
<keyword evidence="3 5" id="KW-0238">DNA-binding</keyword>
<dbReference type="GO" id="GO:0015074">
    <property type="term" value="P:DNA integration"/>
    <property type="evidence" value="ECO:0007669"/>
    <property type="project" value="UniProtKB-KW"/>
</dbReference>
<gene>
    <name evidence="8" type="ORF">DSCA_05370</name>
</gene>
<dbReference type="GO" id="GO:0006310">
    <property type="term" value="P:DNA recombination"/>
    <property type="evidence" value="ECO:0007669"/>
    <property type="project" value="UniProtKB-KW"/>
</dbReference>
<evidence type="ECO:0000256" key="2">
    <source>
        <dbReference type="ARBA" id="ARBA00022908"/>
    </source>
</evidence>
<dbReference type="InterPro" id="IPR010998">
    <property type="entry name" value="Integrase_recombinase_N"/>
</dbReference>
<dbReference type="OrthoDB" id="9801717at2"/>
<evidence type="ECO:0000256" key="1">
    <source>
        <dbReference type="ARBA" id="ARBA00008857"/>
    </source>
</evidence>
<evidence type="ECO:0000256" key="5">
    <source>
        <dbReference type="PROSITE-ProRule" id="PRU01248"/>
    </source>
</evidence>
<dbReference type="RefSeq" id="WP_155314955.1">
    <property type="nucleotide sequence ID" value="NZ_AP021874.1"/>
</dbReference>
<dbReference type="SUPFAM" id="SSF56349">
    <property type="entry name" value="DNA breaking-rejoining enzymes"/>
    <property type="match status" value="1"/>
</dbReference>
<dbReference type="Pfam" id="PF00589">
    <property type="entry name" value="Phage_integrase"/>
    <property type="match status" value="1"/>
</dbReference>
<evidence type="ECO:0000256" key="4">
    <source>
        <dbReference type="ARBA" id="ARBA00023172"/>
    </source>
</evidence>
<dbReference type="PANTHER" id="PTHR30349">
    <property type="entry name" value="PHAGE INTEGRASE-RELATED"/>
    <property type="match status" value="1"/>
</dbReference>
<keyword evidence="9" id="KW-1185">Reference proteome</keyword>
<dbReference type="AlphaFoldDB" id="A0A5K7YPR7"/>
<dbReference type="InterPro" id="IPR011946">
    <property type="entry name" value="Integrase_integron-type"/>
</dbReference>
<dbReference type="Pfam" id="PF13495">
    <property type="entry name" value="Phage_int_SAM_4"/>
    <property type="match status" value="1"/>
</dbReference>
<sequence>MESKPKFKPNPESRLMDQVREVLRYYHYAYKTEQSYTSWVLQYVKFYGGKTHPRDMGKTEVERFLSFLAEKRNVAAATQKQALNALVFLYRKVLDIDLGPGIAPTRTKRRRNLPTVLTRKEVEGLLGQMKGKHALMAKLLYGCGLRLMECVRLRIKDVDFGQGRIFIRSPKGGRDRTVILPETIKRELQEQVSSVVALHKADLGRGFGGVYLPAAIGRKYPNAAKETAWQYVFPAKQMSRDPRSGETRRHHVLESGLQKAVKRALTLAKIHKKAGCHTLRHSFATHLLESGTNIRVVQELMGHADVKTTEIYTHVMKTDVDAVKSPLDTLS</sequence>
<dbReference type="NCBIfam" id="TIGR02249">
    <property type="entry name" value="integrase_gron"/>
    <property type="match status" value="1"/>
</dbReference>
<dbReference type="PROSITE" id="PS51898">
    <property type="entry name" value="TYR_RECOMBINASE"/>
    <property type="match status" value="1"/>
</dbReference>
<dbReference type="PANTHER" id="PTHR30349:SF64">
    <property type="entry name" value="PROPHAGE INTEGRASE INTD-RELATED"/>
    <property type="match status" value="1"/>
</dbReference>
<dbReference type="InterPro" id="IPR013762">
    <property type="entry name" value="Integrase-like_cat_sf"/>
</dbReference>
<comment type="similarity">
    <text evidence="1">Belongs to the 'phage' integrase family.</text>
</comment>